<feature type="coiled-coil region" evidence="1">
    <location>
        <begin position="44"/>
        <end position="71"/>
    </location>
</feature>
<feature type="region of interest" description="Disordered" evidence="2">
    <location>
        <begin position="1"/>
        <end position="30"/>
    </location>
</feature>
<dbReference type="EMBL" id="KX870077">
    <property type="protein sequence ID" value="AOW71179.1"/>
    <property type="molecule type" value="Genomic_DNA"/>
</dbReference>
<accession>A0A1D8RE53</accession>
<evidence type="ECO:0000256" key="1">
    <source>
        <dbReference type="SAM" id="Coils"/>
    </source>
</evidence>
<gene>
    <name evidence="3" type="primary">orf110</name>
</gene>
<geneLocation type="mitochondrion" evidence="3"/>
<organism evidence="3">
    <name type="scientific">Pestalotiopsis fici</name>
    <dbReference type="NCBI Taxonomy" id="393283"/>
    <lineage>
        <taxon>Eukaryota</taxon>
        <taxon>Fungi</taxon>
        <taxon>Dikarya</taxon>
        <taxon>Ascomycota</taxon>
        <taxon>Pezizomycotina</taxon>
        <taxon>Sordariomycetes</taxon>
        <taxon>Xylariomycetidae</taxon>
        <taxon>Amphisphaeriales</taxon>
        <taxon>Sporocadaceae</taxon>
        <taxon>Pestalotiopsis</taxon>
    </lineage>
</organism>
<proteinExistence type="predicted"/>
<evidence type="ECO:0000313" key="3">
    <source>
        <dbReference type="EMBL" id="AOW71179.1"/>
    </source>
</evidence>
<dbReference type="AlphaFoldDB" id="A0A1D8RE53"/>
<keyword evidence="1" id="KW-0175">Coiled coil</keyword>
<protein>
    <submittedName>
        <fullName evidence="3">Uncharacterized protein</fullName>
    </submittedName>
</protein>
<keyword evidence="3" id="KW-0496">Mitochondrion</keyword>
<dbReference type="GeneID" id="30218130"/>
<sequence>MDDPRNYQYDESDSESNQHYYESDEDSNETSFAIGASPEQFKSILNKEEKIEKVQDIKKNLENAIEIYQTGVSPEAEKQIGYLQEKLQTCDDKISQLETESKDKGKGKAK</sequence>
<evidence type="ECO:0000256" key="2">
    <source>
        <dbReference type="SAM" id="MobiDB-lite"/>
    </source>
</evidence>
<name>A0A1D8RE53_9PEZI</name>
<reference evidence="3" key="2">
    <citation type="journal article" date="2017" name="Appl. Microbiol. Biotechnol.">
        <title>Complete mitochondrial genome of the endophytic fungus Pestalotiopsis fici: features and evolution.</title>
        <authorList>
            <person name="Zhang S."/>
            <person name="Wang X.N."/>
            <person name="Zhang X.L."/>
            <person name="Liu X.Z."/>
            <person name="Zhang Y.J."/>
        </authorList>
    </citation>
    <scope>NUCLEOTIDE SEQUENCE</scope>
    <source>
        <strain evidence="3">W106-1</strain>
    </source>
</reference>
<reference evidence="3" key="1">
    <citation type="submission" date="2016-09" db="EMBL/GenBank/DDBJ databases">
        <authorList>
            <person name="Capua I."/>
            <person name="De Benedictis P."/>
            <person name="Joannis T."/>
            <person name="Lombin L.H."/>
            <person name="Cattoli G."/>
        </authorList>
    </citation>
    <scope>NUCLEOTIDE SEQUENCE</scope>
    <source>
        <strain evidence="3">W106-1</strain>
    </source>
</reference>
<dbReference type="RefSeq" id="YP_009317084.1">
    <property type="nucleotide sequence ID" value="NC_031828.1"/>
</dbReference>